<dbReference type="STRING" id="401053.AciPR4_0331"/>
<dbReference type="InterPro" id="IPR049453">
    <property type="entry name" value="Memb_transporter_dom"/>
</dbReference>
<protein>
    <recommendedName>
        <fullName evidence="6">Integral membrane bound transporter domain-containing protein</fullName>
    </recommendedName>
</protein>
<evidence type="ECO:0000313" key="8">
    <source>
        <dbReference type="Proteomes" id="UP000006844"/>
    </source>
</evidence>
<dbReference type="HOGENOM" id="CLU_734927_0_0_0"/>
<feature type="transmembrane region" description="Helical" evidence="5">
    <location>
        <begin position="42"/>
        <end position="61"/>
    </location>
</feature>
<feature type="transmembrane region" description="Helical" evidence="5">
    <location>
        <begin position="254"/>
        <end position="270"/>
    </location>
</feature>
<sequence length="335" mass="36155">MPAIGIPLFVAIRLGYPGTGVLLSSGAMCVGFGSFQQPLFRRWGPMLAAAVGITISAMVGAAARDHTLLLAAIAILWAFLYGMANSLGPAAAWVGMECCVFLIISSAAPASAGSPTDTLHQALLRGAGVFCGGVLEMLAILIFWRFVPRATSTLTDPNFDPATLRWEYFLSHFAPKSIHFQFALRMAVTMAIAVAVYRTRNFGNAYWVAMTAILLPKPEFALTTLRTVHRFVGTLLGAGLCTVLIVFVRPTGETLALLVLLFLFAGYCLLRVNYGAFVVCITGYVCFILAIVRLPEKVVLAHRIEATILGGAIGLIVHLIFRATRRKLHILPEID</sequence>
<dbReference type="KEGG" id="tsa:AciPR4_0331"/>
<dbReference type="EMBL" id="CP002467">
    <property type="protein sequence ID" value="ADV81168.1"/>
    <property type="molecule type" value="Genomic_DNA"/>
</dbReference>
<dbReference type="Proteomes" id="UP000006844">
    <property type="component" value="Chromosome"/>
</dbReference>
<feature type="transmembrane region" description="Helical" evidence="5">
    <location>
        <begin position="68"/>
        <end position="84"/>
    </location>
</feature>
<gene>
    <name evidence="7" type="ordered locus">AciPR4_0331</name>
</gene>
<feature type="transmembrane region" description="Helical" evidence="5">
    <location>
        <begin position="90"/>
        <end position="110"/>
    </location>
</feature>
<dbReference type="Pfam" id="PF13515">
    <property type="entry name" value="FUSC_2"/>
    <property type="match status" value="1"/>
</dbReference>
<accession>E8V1H3</accession>
<keyword evidence="4 5" id="KW-0472">Membrane</keyword>
<feature type="transmembrane region" description="Helical" evidence="5">
    <location>
        <begin position="122"/>
        <end position="147"/>
    </location>
</feature>
<keyword evidence="8" id="KW-1185">Reference proteome</keyword>
<evidence type="ECO:0000256" key="4">
    <source>
        <dbReference type="ARBA" id="ARBA00023136"/>
    </source>
</evidence>
<feature type="transmembrane region" description="Helical" evidence="5">
    <location>
        <begin position="231"/>
        <end position="248"/>
    </location>
</feature>
<dbReference type="GO" id="GO:0016020">
    <property type="term" value="C:membrane"/>
    <property type="evidence" value="ECO:0007669"/>
    <property type="project" value="UniProtKB-SubCell"/>
</dbReference>
<reference evidence="7 8" key="1">
    <citation type="journal article" date="2012" name="Stand. Genomic Sci.">
        <title>Complete genome sequence of Terriglobus saanensis type strain SP1PR4(T), an Acidobacteria from tundra soil.</title>
        <authorList>
            <person name="Rawat S.R."/>
            <person name="Mannisto M.K."/>
            <person name="Starovoytov V."/>
            <person name="Goodwin L."/>
            <person name="Nolan M."/>
            <person name="Hauser L."/>
            <person name="Land M."/>
            <person name="Davenport K.W."/>
            <person name="Woyke T."/>
            <person name="Haggblom M.M."/>
        </authorList>
    </citation>
    <scope>NUCLEOTIDE SEQUENCE</scope>
    <source>
        <strain evidence="8">ATCC BAA-1853 / DSM 23119 / SP1PR4</strain>
    </source>
</reference>
<feature type="domain" description="Integral membrane bound transporter" evidence="6">
    <location>
        <begin position="192"/>
        <end position="317"/>
    </location>
</feature>
<keyword evidence="3 5" id="KW-1133">Transmembrane helix</keyword>
<feature type="transmembrane region" description="Helical" evidence="5">
    <location>
        <begin position="300"/>
        <end position="321"/>
    </location>
</feature>
<proteinExistence type="predicted"/>
<evidence type="ECO:0000256" key="1">
    <source>
        <dbReference type="ARBA" id="ARBA00004141"/>
    </source>
</evidence>
<feature type="transmembrane region" description="Helical" evidence="5">
    <location>
        <begin position="277"/>
        <end position="294"/>
    </location>
</feature>
<evidence type="ECO:0000259" key="6">
    <source>
        <dbReference type="Pfam" id="PF13515"/>
    </source>
</evidence>
<organism evidence="7 8">
    <name type="scientific">Terriglobus saanensis (strain ATCC BAA-1853 / DSM 23119 / SP1PR4)</name>
    <dbReference type="NCBI Taxonomy" id="401053"/>
    <lineage>
        <taxon>Bacteria</taxon>
        <taxon>Pseudomonadati</taxon>
        <taxon>Acidobacteriota</taxon>
        <taxon>Terriglobia</taxon>
        <taxon>Terriglobales</taxon>
        <taxon>Acidobacteriaceae</taxon>
        <taxon>Terriglobus</taxon>
    </lineage>
</organism>
<evidence type="ECO:0000256" key="3">
    <source>
        <dbReference type="ARBA" id="ARBA00022989"/>
    </source>
</evidence>
<dbReference type="AlphaFoldDB" id="E8V1H3"/>
<name>E8V1H3_TERSS</name>
<evidence type="ECO:0000256" key="2">
    <source>
        <dbReference type="ARBA" id="ARBA00022692"/>
    </source>
</evidence>
<keyword evidence="2 5" id="KW-0812">Transmembrane</keyword>
<dbReference type="eggNOG" id="COG1289">
    <property type="taxonomic scope" value="Bacteria"/>
</dbReference>
<evidence type="ECO:0000256" key="5">
    <source>
        <dbReference type="SAM" id="Phobius"/>
    </source>
</evidence>
<comment type="subcellular location">
    <subcellularLocation>
        <location evidence="1">Membrane</location>
        <topology evidence="1">Multi-pass membrane protein</topology>
    </subcellularLocation>
</comment>
<evidence type="ECO:0000313" key="7">
    <source>
        <dbReference type="EMBL" id="ADV81168.1"/>
    </source>
</evidence>